<evidence type="ECO:0000256" key="3">
    <source>
        <dbReference type="ARBA" id="ARBA00022452"/>
    </source>
</evidence>
<organism evidence="12">
    <name type="scientific">Phascolarctobacterium faecium</name>
    <dbReference type="NCBI Taxonomy" id="33025"/>
    <lineage>
        <taxon>Bacteria</taxon>
        <taxon>Bacillati</taxon>
        <taxon>Bacillota</taxon>
        <taxon>Negativicutes</taxon>
        <taxon>Acidaminococcales</taxon>
        <taxon>Acidaminococcaceae</taxon>
        <taxon>Phascolarctobacterium</taxon>
    </lineage>
</organism>
<dbReference type="GO" id="GO:0009279">
    <property type="term" value="C:cell outer membrane"/>
    <property type="evidence" value="ECO:0007669"/>
    <property type="project" value="UniProtKB-SubCell"/>
</dbReference>
<dbReference type="PROSITE" id="PS52016">
    <property type="entry name" value="TONB_DEPENDENT_REC_3"/>
    <property type="match status" value="1"/>
</dbReference>
<dbReference type="Gene3D" id="2.40.170.20">
    <property type="entry name" value="TonB-dependent receptor, beta-barrel domain"/>
    <property type="match status" value="1"/>
</dbReference>
<sequence length="301" mass="34879">MGSSKFNFWNIEARDTIKLDNNNRLTFGGEFRTDGRKDSSIDESSDQYSLFIHDELKLGEKLLLIPAVRYDHHDSFGSETSPNIGATYSFTEGSRLKANYGEGYRAPSISELYGTYSNPNLRPEKSKGYELSYEQEFGDDTAIKLTYFKNKKTDAIAMDYSLAPNYQYMNIEKSSSEGVEFEIKHDLGNGFTVIGNYDYLDAMNDKTNTRLNYSARNTYTAKLMWTEPVKQEWNITAWNKWYSDYRADSEDHSINTFNFVVNKRWGDKYRAYAGIDNLFDKKITSMRYSGRLWRVGAEMTF</sequence>
<dbReference type="InterPro" id="IPR036942">
    <property type="entry name" value="Beta-barrel_TonB_sf"/>
</dbReference>
<keyword evidence="3 10" id="KW-1134">Transmembrane beta strand</keyword>
<keyword evidence="8 12" id="KW-0675">Receptor</keyword>
<dbReference type="eggNOG" id="COG4771">
    <property type="taxonomic scope" value="Bacteria"/>
</dbReference>
<dbReference type="PANTHER" id="PTHR30069">
    <property type="entry name" value="TONB-DEPENDENT OUTER MEMBRANE RECEPTOR"/>
    <property type="match status" value="1"/>
</dbReference>
<evidence type="ECO:0000256" key="9">
    <source>
        <dbReference type="ARBA" id="ARBA00023237"/>
    </source>
</evidence>
<protein>
    <submittedName>
        <fullName evidence="12">TonB-dependent receptor plug</fullName>
    </submittedName>
</protein>
<dbReference type="AlphaFoldDB" id="R6IGY5"/>
<evidence type="ECO:0000256" key="1">
    <source>
        <dbReference type="ARBA" id="ARBA00004571"/>
    </source>
</evidence>
<evidence type="ECO:0000256" key="7">
    <source>
        <dbReference type="ARBA" id="ARBA00023136"/>
    </source>
</evidence>
<dbReference type="EMBL" id="CBDS010000057">
    <property type="protein sequence ID" value="CDB45824.1"/>
    <property type="molecule type" value="Genomic_DNA"/>
</dbReference>
<keyword evidence="6" id="KW-0798">TonB box</keyword>
<dbReference type="GO" id="GO:0015344">
    <property type="term" value="F:siderophore uptake transmembrane transporter activity"/>
    <property type="evidence" value="ECO:0007669"/>
    <property type="project" value="TreeGrafter"/>
</dbReference>
<evidence type="ECO:0000256" key="4">
    <source>
        <dbReference type="ARBA" id="ARBA00022692"/>
    </source>
</evidence>
<evidence type="ECO:0000313" key="12">
    <source>
        <dbReference type="EMBL" id="CDB45824.1"/>
    </source>
</evidence>
<keyword evidence="4 10" id="KW-0812">Transmembrane</keyword>
<keyword evidence="9 10" id="KW-0998">Cell outer membrane</keyword>
<evidence type="ECO:0000256" key="6">
    <source>
        <dbReference type="ARBA" id="ARBA00023077"/>
    </source>
</evidence>
<dbReference type="RefSeq" id="WP_021717851.1">
    <property type="nucleotide sequence ID" value="NZ_CAKVWA010000004.1"/>
</dbReference>
<comment type="similarity">
    <text evidence="10">Belongs to the TonB-dependent receptor family.</text>
</comment>
<keyword evidence="5" id="KW-0732">Signal</keyword>
<dbReference type="InterPro" id="IPR039426">
    <property type="entry name" value="TonB-dep_rcpt-like"/>
</dbReference>
<feature type="domain" description="TonB-dependent receptor-like beta-barrel" evidence="11">
    <location>
        <begin position="9"/>
        <end position="278"/>
    </location>
</feature>
<dbReference type="InterPro" id="IPR000531">
    <property type="entry name" value="Beta-barrel_TonB"/>
</dbReference>
<evidence type="ECO:0000256" key="2">
    <source>
        <dbReference type="ARBA" id="ARBA00022448"/>
    </source>
</evidence>
<comment type="subcellular location">
    <subcellularLocation>
        <location evidence="1 10">Cell outer membrane</location>
        <topology evidence="1 10">Multi-pass membrane protein</topology>
    </subcellularLocation>
</comment>
<accession>R6IGY5</accession>
<keyword evidence="2 10" id="KW-0813">Transport</keyword>
<name>R6IGY5_9FIRM</name>
<evidence type="ECO:0000256" key="10">
    <source>
        <dbReference type="PROSITE-ProRule" id="PRU01360"/>
    </source>
</evidence>
<dbReference type="Pfam" id="PF00593">
    <property type="entry name" value="TonB_dep_Rec_b-barrel"/>
    <property type="match status" value="1"/>
</dbReference>
<evidence type="ECO:0000259" key="11">
    <source>
        <dbReference type="Pfam" id="PF00593"/>
    </source>
</evidence>
<comment type="caution">
    <text evidence="12">The sequence shown here is derived from an EMBL/GenBank/DDBJ whole genome shotgun (WGS) entry which is preliminary data.</text>
</comment>
<reference evidence="12" key="1">
    <citation type="submission" date="2012-11" db="EMBL/GenBank/DDBJ databases">
        <title>Dependencies among metagenomic species, viruses, plasmids and units of genetic variation.</title>
        <authorList>
            <person name="Nielsen H.B."/>
            <person name="Almeida M."/>
            <person name="Juncker A.S."/>
            <person name="Rasmussen S."/>
            <person name="Li J."/>
            <person name="Sunagawa S."/>
            <person name="Plichta D."/>
            <person name="Gautier L."/>
            <person name="Le Chatelier E."/>
            <person name="Peletier E."/>
            <person name="Bonde I."/>
            <person name="Nielsen T."/>
            <person name="Manichanh C."/>
            <person name="Arumugam M."/>
            <person name="Batto J."/>
            <person name="Santos M.B.Q.D."/>
            <person name="Blom N."/>
            <person name="Borruel N."/>
            <person name="Burgdorf K.S."/>
            <person name="Boumezbeur F."/>
            <person name="Casellas F."/>
            <person name="Dore J."/>
            <person name="Guarner F."/>
            <person name="Hansen T."/>
            <person name="Hildebrand F."/>
            <person name="Kaas R.S."/>
            <person name="Kennedy S."/>
            <person name="Kristiansen K."/>
            <person name="Kultima J.R."/>
            <person name="Leonard P."/>
            <person name="Levenez F."/>
            <person name="Lund O."/>
            <person name="Moumen B."/>
            <person name="Le Paslier D."/>
            <person name="Pons N."/>
            <person name="Pedersen O."/>
            <person name="Prifti E."/>
            <person name="Qin J."/>
            <person name="Raes J."/>
            <person name="Tap J."/>
            <person name="Tims S."/>
            <person name="Ussery D.W."/>
            <person name="Yamada T."/>
            <person name="MetaHit consortium"/>
            <person name="Renault P."/>
            <person name="Sicheritz-Ponten T."/>
            <person name="Bork P."/>
            <person name="Wang J."/>
            <person name="Brunak S."/>
            <person name="Ehrlich S.D."/>
        </authorList>
    </citation>
    <scope>NUCLEOTIDE SEQUENCE [LARGE SCALE GENOMIC DNA]</scope>
</reference>
<dbReference type="PANTHER" id="PTHR30069:SF29">
    <property type="entry name" value="HEMOGLOBIN AND HEMOGLOBIN-HAPTOGLOBIN-BINDING PROTEIN 1-RELATED"/>
    <property type="match status" value="1"/>
</dbReference>
<evidence type="ECO:0000256" key="5">
    <source>
        <dbReference type="ARBA" id="ARBA00022729"/>
    </source>
</evidence>
<dbReference type="SUPFAM" id="SSF56935">
    <property type="entry name" value="Porins"/>
    <property type="match status" value="1"/>
</dbReference>
<keyword evidence="7 10" id="KW-0472">Membrane</keyword>
<gene>
    <name evidence="12" type="ORF">BN533_00949</name>
</gene>
<dbReference type="GO" id="GO:0044718">
    <property type="term" value="P:siderophore transmembrane transport"/>
    <property type="evidence" value="ECO:0007669"/>
    <property type="project" value="TreeGrafter"/>
</dbReference>
<dbReference type="HOGENOM" id="CLU_823386_0_0_9"/>
<dbReference type="STRING" id="1262914.BN533_00949"/>
<proteinExistence type="inferred from homology"/>
<evidence type="ECO:0000256" key="8">
    <source>
        <dbReference type="ARBA" id="ARBA00023170"/>
    </source>
</evidence>